<dbReference type="HOGENOM" id="CLU_260944_0_0_1"/>
<protein>
    <submittedName>
        <fullName evidence="3">Tudor domain-containing protein 1</fullName>
    </submittedName>
</protein>
<organism evidence="3">
    <name type="scientific">Magallana gigas</name>
    <name type="common">Pacific oyster</name>
    <name type="synonym">Crassostrea gigas</name>
    <dbReference type="NCBI Taxonomy" id="29159"/>
    <lineage>
        <taxon>Eukaryota</taxon>
        <taxon>Metazoa</taxon>
        <taxon>Spiralia</taxon>
        <taxon>Lophotrochozoa</taxon>
        <taxon>Mollusca</taxon>
        <taxon>Bivalvia</taxon>
        <taxon>Autobranchia</taxon>
        <taxon>Pteriomorphia</taxon>
        <taxon>Ostreida</taxon>
        <taxon>Ostreoidea</taxon>
        <taxon>Ostreidae</taxon>
        <taxon>Magallana</taxon>
    </lineage>
</organism>
<evidence type="ECO:0000256" key="1">
    <source>
        <dbReference type="SAM" id="Coils"/>
    </source>
</evidence>
<feature type="compositionally biased region" description="Polar residues" evidence="2">
    <location>
        <begin position="315"/>
        <end position="325"/>
    </location>
</feature>
<dbReference type="InterPro" id="IPR002999">
    <property type="entry name" value="Tudor"/>
</dbReference>
<feature type="compositionally biased region" description="Basic and acidic residues" evidence="2">
    <location>
        <begin position="1077"/>
        <end position="1104"/>
    </location>
</feature>
<dbReference type="InParanoid" id="K1QLR6"/>
<feature type="compositionally biased region" description="Low complexity" evidence="2">
    <location>
        <begin position="1105"/>
        <end position="1120"/>
    </location>
</feature>
<keyword evidence="1" id="KW-0175">Coiled coil</keyword>
<reference evidence="3" key="1">
    <citation type="journal article" date="2012" name="Nature">
        <title>The oyster genome reveals stress adaptation and complexity of shell formation.</title>
        <authorList>
            <person name="Zhang G."/>
            <person name="Fang X."/>
            <person name="Guo X."/>
            <person name="Li L."/>
            <person name="Luo R."/>
            <person name="Xu F."/>
            <person name="Yang P."/>
            <person name="Zhang L."/>
            <person name="Wang X."/>
            <person name="Qi H."/>
            <person name="Xiong Z."/>
            <person name="Que H."/>
            <person name="Xie Y."/>
            <person name="Holland P.W."/>
            <person name="Paps J."/>
            <person name="Zhu Y."/>
            <person name="Wu F."/>
            <person name="Chen Y."/>
            <person name="Wang J."/>
            <person name="Peng C."/>
            <person name="Meng J."/>
            <person name="Yang L."/>
            <person name="Liu J."/>
            <person name="Wen B."/>
            <person name="Zhang N."/>
            <person name="Huang Z."/>
            <person name="Zhu Q."/>
            <person name="Feng Y."/>
            <person name="Mount A."/>
            <person name="Hedgecock D."/>
            <person name="Xu Z."/>
            <person name="Liu Y."/>
            <person name="Domazet-Loso T."/>
            <person name="Du Y."/>
            <person name="Sun X."/>
            <person name="Zhang S."/>
            <person name="Liu B."/>
            <person name="Cheng P."/>
            <person name="Jiang X."/>
            <person name="Li J."/>
            <person name="Fan D."/>
            <person name="Wang W."/>
            <person name="Fu W."/>
            <person name="Wang T."/>
            <person name="Wang B."/>
            <person name="Zhang J."/>
            <person name="Peng Z."/>
            <person name="Li Y."/>
            <person name="Li N."/>
            <person name="Wang J."/>
            <person name="Chen M."/>
            <person name="He Y."/>
            <person name="Tan F."/>
            <person name="Song X."/>
            <person name="Zheng Q."/>
            <person name="Huang R."/>
            <person name="Yang H."/>
            <person name="Du X."/>
            <person name="Chen L."/>
            <person name="Yang M."/>
            <person name="Gaffney P.M."/>
            <person name="Wang S."/>
            <person name="Luo L."/>
            <person name="She Z."/>
            <person name="Ming Y."/>
            <person name="Huang W."/>
            <person name="Zhang S."/>
            <person name="Huang B."/>
            <person name="Zhang Y."/>
            <person name="Qu T."/>
            <person name="Ni P."/>
            <person name="Miao G."/>
            <person name="Wang J."/>
            <person name="Wang Q."/>
            <person name="Steinberg C.E."/>
            <person name="Wang H."/>
            <person name="Li N."/>
            <person name="Qian L."/>
            <person name="Zhang G."/>
            <person name="Li Y."/>
            <person name="Yang H."/>
            <person name="Liu X."/>
            <person name="Wang J."/>
            <person name="Yin Y."/>
            <person name="Wang J."/>
        </authorList>
    </citation>
    <scope>NUCLEOTIDE SEQUENCE [LARGE SCALE GENOMIC DNA]</scope>
    <source>
        <strain evidence="3">05x7-T-G4-1.051#20</strain>
    </source>
</reference>
<dbReference type="InterPro" id="IPR050621">
    <property type="entry name" value="Tudor_domain_containing"/>
</dbReference>
<sequence length="1308" mass="147072">MEVAENYLGQITHVIDPDNFSMQVGTGMTTDESLAEFIQFEMRLEDFGQNCTRPMDLYTLKIGDIVLVDCMETEKGWRRGQVANVKSEESVVDVVYIDYGSSEHVDKSRLCIDFPEEFLQYPAMALKCQLSGIRPIARSWTTKAVKMFSELTHGIVFHTFFLPSSHMFKSMVALYFQQGAENSIWAGRSLAHVLMDQELGIVSENEMTEFLENAPEFCREKIRQAAYAESSENNQEIFSYEDGSDAHVSASDYLARMSNGEESEEEGGFSTDNFTEFQYSRPSGATDGNSPSDIYEPSSEEVISESGSSPDGPLNPSQSTEAHNSGNKVVISGFDFDRIHHTKDICTDRLSERIAEQARQQLEQENEKIMEDVKECKSLAVEAGYGEVDHREESLPPRFRSAARTELPPPLVPETMGTRDPPPGSVRPSTSQSLMEDRLPSKRYSLTRREARPGVEERMELGPFRGRGRGKQDKSCSVRQSSSSPVIGLSGPRPTSGSPVIGSHSCITPKVAYENYTLDTPPASNNLEQFANSASPEKREEMVHTLQKIFSDTGKDSDEETRVRLQSLFFTDLYMYLDKEQLKEVIYLLLNRAVRYYGDIHDVLLDIIQILSVTEDFMDCLYESCKKIEENYIKVQYMGSPFHLQASKVLSHLFMMSLHWTASNKIQELVLSALEKWIIFNKTAHQTGQDKIQEVYLECFNTVWCIVGNDICKMYPEQKSRLQRECRNKILNDNVSRSKLLDIYIEKFVISSTTSKEDGSTQTETPLFVSQGVQTDMVKITGRQSQPESQSPVPKETSDKGKHSKMRTPNIKSKAYRNETQRDKEWPKLSSPKVPDWTNSLLDSPKVSDWNNLEGNSSSLLHTPDSPNSSMYFSTEEKSFHSSPDMKRKSPFLNSPDNLRTRSLHQLRNPRESPTVSSEPMQTFTNWSDNIVFGSRSNFLSKENLPENPENERKSKLLQSKVFQYVNKNPDTAVAQRTHQHPPSSQQHSSKAKNMAKTNGELYSKKAGSFKEAARSKSGGSDSCWDMGGGSNVQSSVGSEEDSSGSEKRPKGRGRGRGSKKELSEPQRPTTPIQRADGMERKSQDRVNYLKRENPLRQRSENPLRNENVNNNCGDVSGASGASGGKSTKKEMDWFEMKEVDIRMSSEMVKPSSEQEDNVPDDWYEASDEEKSAKDSQNSDVQALPSEGSDVIANKRKAAKSQVLNKGDSSSLSSKEDEESAKFNGEFGSGDGQLRNADFSDDGADDGSWTTDSSDDDIRLQVEDSNPQVSENSGVSKWVPGQRKCTLCGSHDHLIYKCPRKRDNNFFL</sequence>
<dbReference type="Pfam" id="PF00567">
    <property type="entry name" value="TUDOR"/>
    <property type="match status" value="1"/>
</dbReference>
<feature type="compositionally biased region" description="Polar residues" evidence="2">
    <location>
        <begin position="270"/>
        <end position="292"/>
    </location>
</feature>
<feature type="compositionally biased region" description="Basic and acidic residues" evidence="2">
    <location>
        <begin position="447"/>
        <end position="460"/>
    </location>
</feature>
<feature type="compositionally biased region" description="Polar residues" evidence="2">
    <location>
        <begin position="849"/>
        <end position="873"/>
    </location>
</feature>
<accession>K1QLR6</accession>
<dbReference type="SUPFAM" id="SSF63748">
    <property type="entry name" value="Tudor/PWWP/MBT"/>
    <property type="match status" value="1"/>
</dbReference>
<feature type="region of interest" description="Disordered" evidence="2">
    <location>
        <begin position="974"/>
        <end position="1275"/>
    </location>
</feature>
<feature type="compositionally biased region" description="Polar residues" evidence="2">
    <location>
        <begin position="912"/>
        <end position="923"/>
    </location>
</feature>
<dbReference type="PANTHER" id="PTHR22948:SF76">
    <property type="entry name" value="FI20010P1-RELATED"/>
    <property type="match status" value="1"/>
</dbReference>
<feature type="compositionally biased region" description="Acidic residues" evidence="2">
    <location>
        <begin position="1154"/>
        <end position="1168"/>
    </location>
</feature>
<name>K1QLR6_MAGGI</name>
<feature type="compositionally biased region" description="Basic and acidic residues" evidence="2">
    <location>
        <begin position="1128"/>
        <end position="1144"/>
    </location>
</feature>
<feature type="coiled-coil region" evidence="1">
    <location>
        <begin position="352"/>
        <end position="379"/>
    </location>
</feature>
<dbReference type="EMBL" id="JH817098">
    <property type="protein sequence ID" value="EKC32014.1"/>
    <property type="molecule type" value="Genomic_DNA"/>
</dbReference>
<proteinExistence type="predicted"/>
<dbReference type="Gene3D" id="2.40.50.90">
    <property type="match status" value="1"/>
</dbReference>
<dbReference type="PANTHER" id="PTHR22948">
    <property type="entry name" value="TUDOR DOMAIN CONTAINING PROTEIN"/>
    <property type="match status" value="1"/>
</dbReference>
<evidence type="ECO:0000256" key="2">
    <source>
        <dbReference type="SAM" id="MobiDB-lite"/>
    </source>
</evidence>
<feature type="compositionally biased region" description="Polar residues" evidence="2">
    <location>
        <begin position="1263"/>
        <end position="1275"/>
    </location>
</feature>
<feature type="compositionally biased region" description="Polar residues" evidence="2">
    <location>
        <begin position="782"/>
        <end position="792"/>
    </location>
</feature>
<dbReference type="PROSITE" id="PS50304">
    <property type="entry name" value="TUDOR"/>
    <property type="match status" value="1"/>
</dbReference>
<evidence type="ECO:0000313" key="3">
    <source>
        <dbReference type="EMBL" id="EKC32014.1"/>
    </source>
</evidence>
<feature type="region of interest" description="Disordered" evidence="2">
    <location>
        <begin position="256"/>
        <end position="325"/>
    </location>
</feature>
<gene>
    <name evidence="3" type="ORF">CGI_10008544</name>
</gene>
<dbReference type="InterPro" id="IPR035437">
    <property type="entry name" value="SNase_OB-fold_sf"/>
</dbReference>
<feature type="region of interest" description="Disordered" evidence="2">
    <location>
        <begin position="387"/>
        <end position="501"/>
    </location>
</feature>
<dbReference type="SMART" id="SM00333">
    <property type="entry name" value="TUDOR"/>
    <property type="match status" value="1"/>
</dbReference>
<feature type="region of interest" description="Disordered" evidence="2">
    <location>
        <begin position="782"/>
        <end position="923"/>
    </location>
</feature>
<feature type="compositionally biased region" description="Basic and acidic residues" evidence="2">
    <location>
        <begin position="816"/>
        <end position="827"/>
    </location>
</feature>
<feature type="compositionally biased region" description="Basic and acidic residues" evidence="2">
    <location>
        <begin position="875"/>
        <end position="888"/>
    </location>
</feature>